<dbReference type="FunFam" id="4.10.280.10:FF:000004">
    <property type="entry name" value="Basic helix-loop-helix transcription factor"/>
    <property type="match status" value="1"/>
</dbReference>
<dbReference type="PROSITE" id="PS50888">
    <property type="entry name" value="BHLH"/>
    <property type="match status" value="1"/>
</dbReference>
<feature type="compositionally biased region" description="Pro residues" evidence="5">
    <location>
        <begin position="535"/>
        <end position="546"/>
    </location>
</feature>
<evidence type="ECO:0000256" key="4">
    <source>
        <dbReference type="ARBA" id="ARBA00023242"/>
    </source>
</evidence>
<organism evidence="7 8">
    <name type="scientific">Gossypium harknessii</name>
    <dbReference type="NCBI Taxonomy" id="34285"/>
    <lineage>
        <taxon>Eukaryota</taxon>
        <taxon>Viridiplantae</taxon>
        <taxon>Streptophyta</taxon>
        <taxon>Embryophyta</taxon>
        <taxon>Tracheophyta</taxon>
        <taxon>Spermatophyta</taxon>
        <taxon>Magnoliopsida</taxon>
        <taxon>eudicotyledons</taxon>
        <taxon>Gunneridae</taxon>
        <taxon>Pentapetalae</taxon>
        <taxon>rosids</taxon>
        <taxon>malvids</taxon>
        <taxon>Malvales</taxon>
        <taxon>Malvaceae</taxon>
        <taxon>Malvoideae</taxon>
        <taxon>Gossypium</taxon>
    </lineage>
</organism>
<feature type="region of interest" description="Disordered" evidence="5">
    <location>
        <begin position="535"/>
        <end position="555"/>
    </location>
</feature>
<feature type="region of interest" description="Disordered" evidence="5">
    <location>
        <begin position="1"/>
        <end position="28"/>
    </location>
</feature>
<dbReference type="SUPFAM" id="SSF47459">
    <property type="entry name" value="HLH, helix-loop-helix DNA-binding domain"/>
    <property type="match status" value="1"/>
</dbReference>
<dbReference type="Proteomes" id="UP000593560">
    <property type="component" value="Unassembled WGS sequence"/>
</dbReference>
<feature type="compositionally biased region" description="Basic and acidic residues" evidence="5">
    <location>
        <begin position="298"/>
        <end position="314"/>
    </location>
</feature>
<protein>
    <recommendedName>
        <fullName evidence="6">BHLH domain-containing protein</fullName>
    </recommendedName>
</protein>
<feature type="compositionally biased region" description="Basic and acidic residues" evidence="5">
    <location>
        <begin position="357"/>
        <end position="366"/>
    </location>
</feature>
<evidence type="ECO:0000313" key="7">
    <source>
        <dbReference type="EMBL" id="MBA0790972.1"/>
    </source>
</evidence>
<dbReference type="CDD" id="cd11445">
    <property type="entry name" value="bHLH_AtPIF_like"/>
    <property type="match status" value="1"/>
</dbReference>
<accession>A0A7J9G057</accession>
<dbReference type="InterPro" id="IPR047265">
    <property type="entry name" value="PIF1-like_bHLH"/>
</dbReference>
<keyword evidence="2" id="KW-0805">Transcription regulation</keyword>
<dbReference type="GO" id="GO:0003700">
    <property type="term" value="F:DNA-binding transcription factor activity"/>
    <property type="evidence" value="ECO:0007669"/>
    <property type="project" value="InterPro"/>
</dbReference>
<comment type="subcellular location">
    <subcellularLocation>
        <location evidence="1">Nucleus</location>
    </subcellularLocation>
</comment>
<dbReference type="PANTHER" id="PTHR46807:SF8">
    <property type="entry name" value="TRANSCRIPTION FACTOR PIF1-LIKE ISOFORM X2"/>
    <property type="match status" value="1"/>
</dbReference>
<feature type="region of interest" description="Disordered" evidence="5">
    <location>
        <begin position="277"/>
        <end position="314"/>
    </location>
</feature>
<feature type="compositionally biased region" description="Low complexity" evidence="5">
    <location>
        <begin position="277"/>
        <end position="297"/>
    </location>
</feature>
<feature type="region of interest" description="Disordered" evidence="5">
    <location>
        <begin position="135"/>
        <end position="174"/>
    </location>
</feature>
<evidence type="ECO:0000313" key="8">
    <source>
        <dbReference type="Proteomes" id="UP000593560"/>
    </source>
</evidence>
<keyword evidence="4" id="KW-0539">Nucleus</keyword>
<feature type="compositionally biased region" description="Polar residues" evidence="5">
    <location>
        <begin position="594"/>
        <end position="613"/>
    </location>
</feature>
<dbReference type="OrthoDB" id="690068at2759"/>
<evidence type="ECO:0000256" key="5">
    <source>
        <dbReference type="SAM" id="MobiDB-lite"/>
    </source>
</evidence>
<feature type="compositionally biased region" description="Low complexity" evidence="5">
    <location>
        <begin position="154"/>
        <end position="164"/>
    </location>
</feature>
<dbReference type="PANTHER" id="PTHR46807">
    <property type="entry name" value="TRANSCRIPTION FACTOR PIF3"/>
    <property type="match status" value="1"/>
</dbReference>
<dbReference type="InterPro" id="IPR011598">
    <property type="entry name" value="bHLH_dom"/>
</dbReference>
<feature type="domain" description="BHLH" evidence="6">
    <location>
        <begin position="378"/>
        <end position="427"/>
    </location>
</feature>
<feature type="region of interest" description="Disordered" evidence="5">
    <location>
        <begin position="357"/>
        <end position="386"/>
    </location>
</feature>
<feature type="region of interest" description="Disordered" evidence="5">
    <location>
        <begin position="214"/>
        <end position="236"/>
    </location>
</feature>
<feature type="non-terminal residue" evidence="7">
    <location>
        <position position="652"/>
    </location>
</feature>
<sequence length="652" mass="71384">MNHCVPDFEMEDDDSIPSTLTRSKKPSMPEDEIMELLWQNGQVVVQSQNQRSIKKSPPFKFQGADPSATKEIWSSSSHHHHQQQQQQQQSLTDHHLFMQEDEMASWLHYPLSDASFDHDFCADLLYPSSAAPCLTSTTTTTTSAPPPLGKVTQVSASAVASASRPPIPPSRRNELESTRIQNFVHFSRHKAVRVEQFKQSNSKSVVRELTVVDSSDTPAMAPESGASQAMPCNTEAASGENDNINCANMSVAAGANTQSAGVSGSACKDNLSAYEVTVTSSPGGSGASAEPTAQKAAAAEDRKRKGRELEDTEYHSEVSSFELKVFCSVSANVRQGLTSFNMSTLLFVAGALEHTDVESESADTKKQTRGSTSTKRSRAAEVHNLSERRRRDRINEKMRALQELIPRCNKSDKASMLDEAIEYLKSLQLQVQPVRIRLEAAALKVLNEQFFTCPILNVMELLIMMSMGCGMVPMMFPGVQQYMPTMGMGIGMGMGMDIGRPTMPFTNVLAGSPLPTPAAAAHLGPRFPMPPFHMPPPALAPAPAPDPSRIQPNNQSDTMLNRLGVQNPNQPCVPNFADPYQQYNIGLHPMQLSPPLNQAMAQPSSSKPSTSKGADNLENHPSDSTKRIYKWWPASINYSQAASRFYYLNPGR</sequence>
<dbReference type="InterPro" id="IPR036638">
    <property type="entry name" value="HLH_DNA-bd_sf"/>
</dbReference>
<feature type="region of interest" description="Disordered" evidence="5">
    <location>
        <begin position="592"/>
        <end position="624"/>
    </location>
</feature>
<dbReference type="SMART" id="SM00353">
    <property type="entry name" value="HLH"/>
    <property type="match status" value="1"/>
</dbReference>
<keyword evidence="8" id="KW-1185">Reference proteome</keyword>
<dbReference type="GO" id="GO:0046983">
    <property type="term" value="F:protein dimerization activity"/>
    <property type="evidence" value="ECO:0007669"/>
    <property type="project" value="InterPro"/>
</dbReference>
<evidence type="ECO:0000256" key="2">
    <source>
        <dbReference type="ARBA" id="ARBA00023015"/>
    </source>
</evidence>
<gene>
    <name evidence="7" type="ORF">Gohar_015583</name>
</gene>
<dbReference type="InterPro" id="IPR044273">
    <property type="entry name" value="PIF3-like"/>
</dbReference>
<name>A0A7J9G057_9ROSI</name>
<dbReference type="GO" id="GO:0010017">
    <property type="term" value="P:red or far-red light signaling pathway"/>
    <property type="evidence" value="ECO:0007669"/>
    <property type="project" value="UniProtKB-ARBA"/>
</dbReference>
<dbReference type="Pfam" id="PF00010">
    <property type="entry name" value="HLH"/>
    <property type="match status" value="1"/>
</dbReference>
<feature type="region of interest" description="Disordered" evidence="5">
    <location>
        <begin position="48"/>
        <end position="91"/>
    </location>
</feature>
<dbReference type="GO" id="GO:0005634">
    <property type="term" value="C:nucleus"/>
    <property type="evidence" value="ECO:0007669"/>
    <property type="project" value="UniProtKB-SubCell"/>
</dbReference>
<feature type="compositionally biased region" description="Basic and acidic residues" evidence="5">
    <location>
        <begin position="615"/>
        <end position="624"/>
    </location>
</feature>
<comment type="caution">
    <text evidence="7">The sequence shown here is derived from an EMBL/GenBank/DDBJ whole genome shotgun (WGS) entry which is preliminary data.</text>
</comment>
<dbReference type="EMBL" id="JABFAD010000001">
    <property type="protein sequence ID" value="MBA0790972.1"/>
    <property type="molecule type" value="Genomic_DNA"/>
</dbReference>
<keyword evidence="3" id="KW-0804">Transcription</keyword>
<dbReference type="AlphaFoldDB" id="A0A7J9G057"/>
<evidence type="ECO:0000256" key="3">
    <source>
        <dbReference type="ARBA" id="ARBA00023163"/>
    </source>
</evidence>
<proteinExistence type="predicted"/>
<reference evidence="7 8" key="1">
    <citation type="journal article" date="2019" name="Genome Biol. Evol.">
        <title>Insights into the evolution of the New World diploid cottons (Gossypium, subgenus Houzingenia) based on genome sequencing.</title>
        <authorList>
            <person name="Grover C.E."/>
            <person name="Arick M.A. 2nd"/>
            <person name="Thrash A."/>
            <person name="Conover J.L."/>
            <person name="Sanders W.S."/>
            <person name="Peterson D.G."/>
            <person name="Frelichowski J.E."/>
            <person name="Scheffler J.A."/>
            <person name="Scheffler B.E."/>
            <person name="Wendel J.F."/>
        </authorList>
    </citation>
    <scope>NUCLEOTIDE SEQUENCE [LARGE SCALE GENOMIC DNA]</scope>
    <source>
        <strain evidence="7">0</strain>
        <tissue evidence="7">Leaf</tissue>
    </source>
</reference>
<dbReference type="Gene3D" id="4.10.280.10">
    <property type="entry name" value="Helix-loop-helix DNA-binding domain"/>
    <property type="match status" value="1"/>
</dbReference>
<evidence type="ECO:0000259" key="6">
    <source>
        <dbReference type="PROSITE" id="PS50888"/>
    </source>
</evidence>
<evidence type="ECO:0000256" key="1">
    <source>
        <dbReference type="ARBA" id="ARBA00004123"/>
    </source>
</evidence>